<reference evidence="6" key="1">
    <citation type="journal article" date="2023" name="G3 (Bethesda)">
        <title>Whole genome assembly and annotation of the endangered Caribbean coral Acropora cervicornis.</title>
        <authorList>
            <person name="Selwyn J.D."/>
            <person name="Vollmer S.V."/>
        </authorList>
    </citation>
    <scope>NUCLEOTIDE SEQUENCE</scope>
    <source>
        <strain evidence="6">K2</strain>
    </source>
</reference>
<comment type="caution">
    <text evidence="6">The sequence shown here is derived from an EMBL/GenBank/DDBJ whole genome shotgun (WGS) entry which is preliminary data.</text>
</comment>
<dbReference type="SUPFAM" id="SSF143870">
    <property type="entry name" value="PF0523-like"/>
    <property type="match status" value="1"/>
</dbReference>
<dbReference type="PANTHER" id="PTHR15840">
    <property type="entry name" value="CGI-121 FAMILY MEMBER"/>
    <property type="match status" value="1"/>
</dbReference>
<dbReference type="InterPro" id="IPR036504">
    <property type="entry name" value="CGI121/TPRKB_sf"/>
</dbReference>
<dbReference type="Pfam" id="PF08617">
    <property type="entry name" value="CGI-121"/>
    <property type="match status" value="1"/>
</dbReference>
<keyword evidence="7" id="KW-1185">Reference proteome</keyword>
<dbReference type="GO" id="GO:0000408">
    <property type="term" value="C:EKC/KEOPS complex"/>
    <property type="evidence" value="ECO:0007669"/>
    <property type="project" value="TreeGrafter"/>
</dbReference>
<evidence type="ECO:0000256" key="1">
    <source>
        <dbReference type="ARBA" id="ARBA00004123"/>
    </source>
</evidence>
<evidence type="ECO:0000256" key="3">
    <source>
        <dbReference type="ARBA" id="ARBA00022694"/>
    </source>
</evidence>
<dbReference type="PANTHER" id="PTHR15840:SF10">
    <property type="entry name" value="EKC_KEOPS COMPLEX SUBUNIT TPRKB"/>
    <property type="match status" value="1"/>
</dbReference>
<evidence type="ECO:0000313" key="6">
    <source>
        <dbReference type="EMBL" id="KAK2571181.1"/>
    </source>
</evidence>
<name>A0AAD9R136_ACRCE</name>
<evidence type="ECO:0000256" key="5">
    <source>
        <dbReference type="RuleBase" id="RU004398"/>
    </source>
</evidence>
<dbReference type="GO" id="GO:0005829">
    <property type="term" value="C:cytosol"/>
    <property type="evidence" value="ECO:0007669"/>
    <property type="project" value="TreeGrafter"/>
</dbReference>
<sequence length="149" mass="16647">MAVELDHLVQVKMENDVEYTTNLALFTNVSNSDELRQRIVQGKIEAALLNACVIMDPFHVIVAGHKSLHLFQQGKMKTRTLHSEIIFNLSPSNNVSELSKLIKGTLVSMDTLASISDKEKIKKDESTVNKSEERGFGSRKNKIMTFAGN</sequence>
<accession>A0AAD9R136</accession>
<proteinExistence type="inferred from homology"/>
<comment type="subcellular location">
    <subcellularLocation>
        <location evidence="1">Nucleus</location>
    </subcellularLocation>
</comment>
<dbReference type="AlphaFoldDB" id="A0AAD9R136"/>
<reference evidence="6" key="2">
    <citation type="journal article" date="2023" name="Science">
        <title>Genomic signatures of disease resistance in endangered staghorn corals.</title>
        <authorList>
            <person name="Vollmer S.V."/>
            <person name="Selwyn J.D."/>
            <person name="Despard B.A."/>
            <person name="Roesel C.L."/>
        </authorList>
    </citation>
    <scope>NUCLEOTIDE SEQUENCE</scope>
    <source>
        <strain evidence="6">K2</strain>
    </source>
</reference>
<organism evidence="6 7">
    <name type="scientific">Acropora cervicornis</name>
    <name type="common">Staghorn coral</name>
    <dbReference type="NCBI Taxonomy" id="6130"/>
    <lineage>
        <taxon>Eukaryota</taxon>
        <taxon>Metazoa</taxon>
        <taxon>Cnidaria</taxon>
        <taxon>Anthozoa</taxon>
        <taxon>Hexacorallia</taxon>
        <taxon>Scleractinia</taxon>
        <taxon>Astrocoeniina</taxon>
        <taxon>Acroporidae</taxon>
        <taxon>Acropora</taxon>
    </lineage>
</organism>
<dbReference type="GO" id="GO:0002949">
    <property type="term" value="P:tRNA threonylcarbamoyladenosine modification"/>
    <property type="evidence" value="ECO:0007669"/>
    <property type="project" value="TreeGrafter"/>
</dbReference>
<protein>
    <submittedName>
        <fullName evidence="6">EKC/KEOPS complex subunit TPRKB</fullName>
    </submittedName>
</protein>
<evidence type="ECO:0000256" key="4">
    <source>
        <dbReference type="ARBA" id="ARBA00023242"/>
    </source>
</evidence>
<dbReference type="Gene3D" id="3.30.2380.10">
    <property type="entry name" value="CGI121/TPRKB"/>
    <property type="match status" value="1"/>
</dbReference>
<comment type="similarity">
    <text evidence="2 5">Belongs to the CGI121/TPRKB family.</text>
</comment>
<dbReference type="EMBL" id="JARQWQ010000006">
    <property type="protein sequence ID" value="KAK2571181.1"/>
    <property type="molecule type" value="Genomic_DNA"/>
</dbReference>
<dbReference type="InterPro" id="IPR013926">
    <property type="entry name" value="CGI121/TPRKB"/>
</dbReference>
<dbReference type="GO" id="GO:0005634">
    <property type="term" value="C:nucleus"/>
    <property type="evidence" value="ECO:0007669"/>
    <property type="project" value="UniProtKB-SubCell"/>
</dbReference>
<keyword evidence="3" id="KW-0819">tRNA processing</keyword>
<gene>
    <name evidence="6" type="ORF">P5673_003745</name>
</gene>
<dbReference type="Proteomes" id="UP001249851">
    <property type="component" value="Unassembled WGS sequence"/>
</dbReference>
<evidence type="ECO:0000313" key="7">
    <source>
        <dbReference type="Proteomes" id="UP001249851"/>
    </source>
</evidence>
<evidence type="ECO:0000256" key="2">
    <source>
        <dbReference type="ARBA" id="ARBA00005546"/>
    </source>
</evidence>
<keyword evidence="4 5" id="KW-0539">Nucleus</keyword>